<dbReference type="OrthoDB" id="9812295at2"/>
<dbReference type="EMBL" id="CP032568">
    <property type="protein sequence ID" value="AYF77402.1"/>
    <property type="molecule type" value="Genomic_DNA"/>
</dbReference>
<dbReference type="GO" id="GO:0010181">
    <property type="term" value="F:FMN binding"/>
    <property type="evidence" value="ECO:0007669"/>
    <property type="project" value="TreeGrafter"/>
</dbReference>
<organism evidence="2 3">
    <name type="scientific">Nocardia yunnanensis</name>
    <dbReference type="NCBI Taxonomy" id="2382165"/>
    <lineage>
        <taxon>Bacteria</taxon>
        <taxon>Bacillati</taxon>
        <taxon>Actinomycetota</taxon>
        <taxon>Actinomycetes</taxon>
        <taxon>Mycobacteriales</taxon>
        <taxon>Nocardiaceae</taxon>
        <taxon>Nocardia</taxon>
    </lineage>
</organism>
<evidence type="ECO:0000313" key="3">
    <source>
        <dbReference type="Proteomes" id="UP000267164"/>
    </source>
</evidence>
<name>A0A386ZHK2_9NOCA</name>
<dbReference type="Proteomes" id="UP000267164">
    <property type="component" value="Chromosome"/>
</dbReference>
<dbReference type="AlphaFoldDB" id="A0A386ZHK2"/>
<proteinExistence type="predicted"/>
<evidence type="ECO:0000313" key="2">
    <source>
        <dbReference type="EMBL" id="AYF77402.1"/>
    </source>
</evidence>
<reference evidence="2 3" key="1">
    <citation type="submission" date="2018-09" db="EMBL/GenBank/DDBJ databases">
        <title>Nocardia yunnanensis sp. nov., an actinomycete isolated from a soil sample.</title>
        <authorList>
            <person name="Zhang J."/>
        </authorList>
    </citation>
    <scope>NUCLEOTIDE SEQUENCE [LARGE SCALE GENOMIC DNA]</scope>
    <source>
        <strain evidence="2 3">CFHS0054</strain>
    </source>
</reference>
<dbReference type="InterPro" id="IPR005025">
    <property type="entry name" value="FMN_Rdtase-like_dom"/>
</dbReference>
<accession>A0A386ZHK2</accession>
<gene>
    <name evidence="2" type="ORF">D7D52_30310</name>
</gene>
<dbReference type="GO" id="GO:0005829">
    <property type="term" value="C:cytosol"/>
    <property type="evidence" value="ECO:0007669"/>
    <property type="project" value="TreeGrafter"/>
</dbReference>
<dbReference type="Pfam" id="PF03358">
    <property type="entry name" value="FMN_red"/>
    <property type="match status" value="1"/>
</dbReference>
<dbReference type="RefSeq" id="WP_120741835.1">
    <property type="nucleotide sequence ID" value="NZ_CP032568.1"/>
</dbReference>
<keyword evidence="3" id="KW-1185">Reference proteome</keyword>
<dbReference type="InterPro" id="IPR029039">
    <property type="entry name" value="Flavoprotein-like_sf"/>
</dbReference>
<dbReference type="InterPro" id="IPR050712">
    <property type="entry name" value="NAD(P)H-dep_reductase"/>
</dbReference>
<dbReference type="PANTHER" id="PTHR30543">
    <property type="entry name" value="CHROMATE REDUCTASE"/>
    <property type="match status" value="1"/>
</dbReference>
<dbReference type="GO" id="GO:0016491">
    <property type="term" value="F:oxidoreductase activity"/>
    <property type="evidence" value="ECO:0007669"/>
    <property type="project" value="InterPro"/>
</dbReference>
<dbReference type="Gene3D" id="3.40.50.360">
    <property type="match status" value="1"/>
</dbReference>
<sequence>MSSTTLRLAVIIGSVREGRFGPVVAKWFAERARAHGGFEVDVIDLADYRLPHELPAVPLVMDPSPARPGQGDELAARLAAADAFVVVTPDINRSFPASLKTAIDWHFSEWDRKTVGFVGYSGKSGGLLAIEGLRAVFNELNAHTVKDYVSFSRYFLLFDESGALREPAEYEDAATRLLDQLRWWATALSSARAAAIAA</sequence>
<dbReference type="SUPFAM" id="SSF52218">
    <property type="entry name" value="Flavoproteins"/>
    <property type="match status" value="1"/>
</dbReference>
<evidence type="ECO:0000259" key="1">
    <source>
        <dbReference type="Pfam" id="PF03358"/>
    </source>
</evidence>
<dbReference type="PANTHER" id="PTHR30543:SF21">
    <property type="entry name" value="NAD(P)H-DEPENDENT FMN REDUCTASE LOT6"/>
    <property type="match status" value="1"/>
</dbReference>
<dbReference type="KEGG" id="nyu:D7D52_30310"/>
<feature type="domain" description="NADPH-dependent FMN reductase-like" evidence="1">
    <location>
        <begin position="7"/>
        <end position="153"/>
    </location>
</feature>
<protein>
    <submittedName>
        <fullName evidence="2">NADPH-dependent oxidoreductase</fullName>
    </submittedName>
</protein>